<dbReference type="OrthoDB" id="5243930at2"/>
<evidence type="ECO:0000313" key="1">
    <source>
        <dbReference type="EMBL" id="SAK59914.1"/>
    </source>
</evidence>
<evidence type="ECO:0000313" key="2">
    <source>
        <dbReference type="Proteomes" id="UP000054624"/>
    </source>
</evidence>
<dbReference type="EMBL" id="FCOI02000008">
    <property type="protein sequence ID" value="SAK59914.1"/>
    <property type="molecule type" value="Genomic_DNA"/>
</dbReference>
<gene>
    <name evidence="1" type="ORF">AWB76_02808</name>
</gene>
<keyword evidence="2" id="KW-1185">Reference proteome</keyword>
<dbReference type="Pfam" id="PF08734">
    <property type="entry name" value="GYD"/>
    <property type="match status" value="1"/>
</dbReference>
<dbReference type="RefSeq" id="WP_061160674.1">
    <property type="nucleotide sequence ID" value="NZ_FCOI02000008.1"/>
</dbReference>
<name>A0A158APZ2_9BURK</name>
<organism evidence="1 2">
    <name type="scientific">Caballeronia temeraria</name>
    <dbReference type="NCBI Taxonomy" id="1777137"/>
    <lineage>
        <taxon>Bacteria</taxon>
        <taxon>Pseudomonadati</taxon>
        <taxon>Pseudomonadota</taxon>
        <taxon>Betaproteobacteria</taxon>
        <taxon>Burkholderiales</taxon>
        <taxon>Burkholderiaceae</taxon>
        <taxon>Caballeronia</taxon>
    </lineage>
</organism>
<dbReference type="InterPro" id="IPR014845">
    <property type="entry name" value="GYD/TTHA1554"/>
</dbReference>
<protein>
    <submittedName>
        <fullName evidence="1">GYD domain protein</fullName>
    </submittedName>
</protein>
<dbReference type="AlphaFoldDB" id="A0A158APZ2"/>
<dbReference type="Proteomes" id="UP000054624">
    <property type="component" value="Unassembled WGS sequence"/>
</dbReference>
<proteinExistence type="predicted"/>
<sequence length="97" mass="10560">MGTYIMLLNWTDQGARTAKDTVSRARAFRETSKAMGATIGAMHWTLGTYDLVTSFDAPDDETATRLGLALAALGNVRSTTMRAFGEEEMQRIIGGLK</sequence>
<reference evidence="2" key="1">
    <citation type="submission" date="2016-01" db="EMBL/GenBank/DDBJ databases">
        <authorList>
            <person name="Peeters Charlotte."/>
        </authorList>
    </citation>
    <scope>NUCLEOTIDE SEQUENCE [LARGE SCALE GENOMIC DNA]</scope>
</reference>
<dbReference type="STRING" id="1777137.AWB76_02808"/>
<accession>A0A158APZ2</accession>